<dbReference type="GO" id="GO:0003677">
    <property type="term" value="F:DNA binding"/>
    <property type="evidence" value="ECO:0007669"/>
    <property type="project" value="UniProtKB-UniRule"/>
</dbReference>
<name>A0A6S6TZB4_9BACT</name>
<evidence type="ECO:0000256" key="12">
    <source>
        <dbReference type="ARBA" id="ARBA00048954"/>
    </source>
</evidence>
<evidence type="ECO:0000259" key="15">
    <source>
        <dbReference type="PROSITE" id="PS51199"/>
    </source>
</evidence>
<dbReference type="PROSITE" id="PS51199">
    <property type="entry name" value="SF4_HELICASE"/>
    <property type="match status" value="1"/>
</dbReference>
<dbReference type="PANTHER" id="PTHR30153">
    <property type="entry name" value="REPLICATIVE DNA HELICASE DNAB"/>
    <property type="match status" value="1"/>
</dbReference>
<reference evidence="16" key="1">
    <citation type="submission" date="2020-01" db="EMBL/GenBank/DDBJ databases">
        <authorList>
            <person name="Meier V. D."/>
            <person name="Meier V D."/>
        </authorList>
    </citation>
    <scope>NUCLEOTIDE SEQUENCE</scope>
    <source>
        <strain evidence="16">HLG_WM_MAG_01</strain>
    </source>
</reference>
<evidence type="ECO:0000256" key="5">
    <source>
        <dbReference type="ARBA" id="ARBA00022741"/>
    </source>
</evidence>
<evidence type="ECO:0000256" key="8">
    <source>
        <dbReference type="ARBA" id="ARBA00022840"/>
    </source>
</evidence>
<evidence type="ECO:0000256" key="10">
    <source>
        <dbReference type="ARBA" id="ARBA00023235"/>
    </source>
</evidence>
<dbReference type="InterPro" id="IPR016136">
    <property type="entry name" value="DNA_helicase_N/primase_C"/>
</dbReference>
<comment type="similarity">
    <text evidence="1 14">Belongs to the helicase family. DnaB subfamily.</text>
</comment>
<keyword evidence="6 14" id="KW-0378">Hydrolase</keyword>
<dbReference type="SUPFAM" id="SSF48024">
    <property type="entry name" value="N-terminal domain of DnaB helicase"/>
    <property type="match status" value="1"/>
</dbReference>
<dbReference type="AlphaFoldDB" id="A0A6S6TZB4"/>
<gene>
    <name evidence="16" type="ORF">HELGO_WM53893</name>
</gene>
<keyword evidence="5 14" id="KW-0547">Nucleotide-binding</keyword>
<evidence type="ECO:0000256" key="1">
    <source>
        <dbReference type="ARBA" id="ARBA00008428"/>
    </source>
</evidence>
<keyword evidence="2 14" id="KW-0639">Primosome</keyword>
<dbReference type="InterPro" id="IPR027417">
    <property type="entry name" value="P-loop_NTPase"/>
</dbReference>
<proteinExistence type="inferred from homology"/>
<dbReference type="NCBIfam" id="TIGR00665">
    <property type="entry name" value="DnaB"/>
    <property type="match status" value="1"/>
</dbReference>
<dbReference type="EC" id="5.6.2.3" evidence="13 14"/>
<comment type="function">
    <text evidence="11 14">The intein is an endonuclease.</text>
</comment>
<dbReference type="GO" id="GO:0043139">
    <property type="term" value="F:5'-3' DNA helicase activity"/>
    <property type="evidence" value="ECO:0007669"/>
    <property type="project" value="UniProtKB-EC"/>
</dbReference>
<dbReference type="Pfam" id="PF05203">
    <property type="entry name" value="Hom_end_hint"/>
    <property type="match status" value="1"/>
</dbReference>
<evidence type="ECO:0000256" key="9">
    <source>
        <dbReference type="ARBA" id="ARBA00023125"/>
    </source>
</evidence>
<feature type="domain" description="SF4 helicase" evidence="15">
    <location>
        <begin position="363"/>
        <end position="610"/>
    </location>
</feature>
<sequence length="637" mass="72462">MYNLNIERAVLSAIIFDPQIFEELAAKLKAHDFYLPFHQHVFAGMEELAREDKPIDEEFLKSKLSSNGNYDEVALLDILASNPISNTDAYLGEIKARSTKRALATLATTIKKVTIEDDLPTDEVMNMVEKKLYEITQNSTSEDFRESKEITLSMIEEINRLKALGNSKLLGIDTGFHNLNDKTQGFGKGDLVIIAARPAMGKCLGKGTNVLMFDGTLKAVEEVKVGELLMGDDSTPRKVLSLAHGREEMYWVRQNKGIDYRVNKSHILSLKRSRNEGKHKHGDILNIEVSDYIEKSNKFKSNYKGYKAKLDFSKLLFTVDLFKYDLEDSDIKVEYDKVDDYYGFEIDGNKLFLLEDMTVTHNTSLVLNMTQKAIERGEGVAFFSLEMPAEQLMLRLLSTETSIPLQKLRVGDLTDDEWSNLSKASDKMAGRKLFVDDGGLATIHHVRSKLRKLKAKHPEITMAIIDYLQLMSGDSSEGRQQVISEISRGLKQLARELEIPILALSQLNRGVESRDNKRPMLSDLRESGSIEQDADIVMFVYRDDVYREAAEKEREMKAKAEGKEYENKFQNKPEEDTELILGKHRNGPTGTVKLLFQKRFTRFVDAQRDGDVPFEVIYEEDGNMDTRDMGNIELPMI</sequence>
<dbReference type="PANTHER" id="PTHR30153:SF2">
    <property type="entry name" value="REPLICATIVE DNA HELICASE"/>
    <property type="match status" value="1"/>
</dbReference>
<keyword evidence="10" id="KW-0413">Isomerase</keyword>
<dbReference type="Gene3D" id="1.10.860.10">
    <property type="entry name" value="DNAb Helicase, Chain A"/>
    <property type="match status" value="1"/>
</dbReference>
<dbReference type="Pfam" id="PF03796">
    <property type="entry name" value="DnaB_C"/>
    <property type="match status" value="1"/>
</dbReference>
<dbReference type="InterPro" id="IPR007693">
    <property type="entry name" value="DNA_helicase_DnaB-like_N"/>
</dbReference>
<keyword evidence="8 14" id="KW-0067">ATP-binding</keyword>
<dbReference type="Gene3D" id="3.40.50.300">
    <property type="entry name" value="P-loop containing nucleotide triphosphate hydrolases"/>
    <property type="match status" value="2"/>
</dbReference>
<evidence type="ECO:0000256" key="3">
    <source>
        <dbReference type="ARBA" id="ARBA00022705"/>
    </source>
</evidence>
<dbReference type="InterPro" id="IPR036844">
    <property type="entry name" value="Hint_dom_sf"/>
</dbReference>
<dbReference type="InterPro" id="IPR036185">
    <property type="entry name" value="DNA_heli_DnaB-like_N_sf"/>
</dbReference>
<evidence type="ECO:0000256" key="2">
    <source>
        <dbReference type="ARBA" id="ARBA00022515"/>
    </source>
</evidence>
<keyword evidence="7 14" id="KW-0347">Helicase</keyword>
<dbReference type="GO" id="GO:1990077">
    <property type="term" value="C:primosome complex"/>
    <property type="evidence" value="ECO:0007669"/>
    <property type="project" value="UniProtKB-UniRule"/>
</dbReference>
<evidence type="ECO:0000256" key="13">
    <source>
        <dbReference type="NCBIfam" id="TIGR00665"/>
    </source>
</evidence>
<dbReference type="Pfam" id="PF00772">
    <property type="entry name" value="DnaB"/>
    <property type="match status" value="1"/>
</dbReference>
<evidence type="ECO:0000256" key="4">
    <source>
        <dbReference type="ARBA" id="ARBA00022737"/>
    </source>
</evidence>
<dbReference type="CDD" id="cd00984">
    <property type="entry name" value="DnaB_C"/>
    <property type="match status" value="1"/>
</dbReference>
<dbReference type="SUPFAM" id="SSF51294">
    <property type="entry name" value="Hedgehog/intein (Hint) domain"/>
    <property type="match status" value="1"/>
</dbReference>
<protein>
    <recommendedName>
        <fullName evidence="13 14">Replicative DNA helicase</fullName>
        <ecNumber evidence="13 14">5.6.2.3</ecNumber>
    </recommendedName>
</protein>
<evidence type="ECO:0000313" key="16">
    <source>
        <dbReference type="EMBL" id="CAA6824755.1"/>
    </source>
</evidence>
<dbReference type="GO" id="GO:0005829">
    <property type="term" value="C:cytosol"/>
    <property type="evidence" value="ECO:0007669"/>
    <property type="project" value="TreeGrafter"/>
</dbReference>
<keyword evidence="3 14" id="KW-0235">DNA replication</keyword>
<keyword evidence="4" id="KW-0677">Repeat</keyword>
<evidence type="ECO:0000256" key="14">
    <source>
        <dbReference type="RuleBase" id="RU362085"/>
    </source>
</evidence>
<dbReference type="InterPro" id="IPR007694">
    <property type="entry name" value="DNA_helicase_DnaB-like_C"/>
</dbReference>
<dbReference type="SUPFAM" id="SSF52540">
    <property type="entry name" value="P-loop containing nucleoside triphosphate hydrolases"/>
    <property type="match status" value="1"/>
</dbReference>
<evidence type="ECO:0000256" key="11">
    <source>
        <dbReference type="ARBA" id="ARBA00044940"/>
    </source>
</evidence>
<dbReference type="InterPro" id="IPR007692">
    <property type="entry name" value="DNA_helicase_DnaB"/>
</dbReference>
<comment type="catalytic activity">
    <reaction evidence="12 14">
        <text>ATP + H2O = ADP + phosphate + H(+)</text>
        <dbReference type="Rhea" id="RHEA:13065"/>
        <dbReference type="ChEBI" id="CHEBI:15377"/>
        <dbReference type="ChEBI" id="CHEBI:15378"/>
        <dbReference type="ChEBI" id="CHEBI:30616"/>
        <dbReference type="ChEBI" id="CHEBI:43474"/>
        <dbReference type="ChEBI" id="CHEBI:456216"/>
        <dbReference type="EC" id="5.6.2.3"/>
    </reaction>
</comment>
<dbReference type="EMBL" id="CACVAS010000125">
    <property type="protein sequence ID" value="CAA6824755.1"/>
    <property type="molecule type" value="Genomic_DNA"/>
</dbReference>
<dbReference type="InterPro" id="IPR007868">
    <property type="entry name" value="Hom_end_hint"/>
</dbReference>
<evidence type="ECO:0000256" key="7">
    <source>
        <dbReference type="ARBA" id="ARBA00022806"/>
    </source>
</evidence>
<dbReference type="Gene3D" id="2.170.16.10">
    <property type="entry name" value="Hedgehog/Intein (Hint) domain"/>
    <property type="match status" value="2"/>
</dbReference>
<comment type="function">
    <text evidence="14">The main replicative DNA helicase, it participates in initiation and elongation during chromosome replication. Travels ahead of the DNA replisome, separating dsDNA into templates for DNA synthesis. A processive ATP-dependent 5'-3' DNA helicase it has DNA-dependent ATPase activity.</text>
</comment>
<accession>A0A6S6TZB4</accession>
<dbReference type="GO" id="GO:0016787">
    <property type="term" value="F:hydrolase activity"/>
    <property type="evidence" value="ECO:0007669"/>
    <property type="project" value="UniProtKB-KW"/>
</dbReference>
<keyword evidence="9 14" id="KW-0238">DNA-binding</keyword>
<dbReference type="GO" id="GO:0006269">
    <property type="term" value="P:DNA replication, synthesis of primer"/>
    <property type="evidence" value="ECO:0007669"/>
    <property type="project" value="UniProtKB-UniRule"/>
</dbReference>
<evidence type="ECO:0000256" key="6">
    <source>
        <dbReference type="ARBA" id="ARBA00022801"/>
    </source>
</evidence>
<dbReference type="GO" id="GO:0005524">
    <property type="term" value="F:ATP binding"/>
    <property type="evidence" value="ECO:0007669"/>
    <property type="project" value="UniProtKB-UniRule"/>
</dbReference>
<organism evidence="16">
    <name type="scientific">uncultured Sulfurovum sp</name>
    <dbReference type="NCBI Taxonomy" id="269237"/>
    <lineage>
        <taxon>Bacteria</taxon>
        <taxon>Pseudomonadati</taxon>
        <taxon>Campylobacterota</taxon>
        <taxon>Epsilonproteobacteria</taxon>
        <taxon>Campylobacterales</taxon>
        <taxon>Sulfurovaceae</taxon>
        <taxon>Sulfurovum</taxon>
        <taxon>environmental samples</taxon>
    </lineage>
</organism>
<dbReference type="GO" id="GO:0030908">
    <property type="term" value="P:protein splicing"/>
    <property type="evidence" value="ECO:0007669"/>
    <property type="project" value="InterPro"/>
</dbReference>